<dbReference type="Pfam" id="PF04921">
    <property type="entry name" value="XAP5"/>
    <property type="match status" value="1"/>
</dbReference>
<dbReference type="GO" id="GO:0005634">
    <property type="term" value="C:nucleus"/>
    <property type="evidence" value="ECO:0007669"/>
    <property type="project" value="InterPro"/>
</dbReference>
<evidence type="ECO:0000313" key="4">
    <source>
        <dbReference type="Proteomes" id="UP000553632"/>
    </source>
</evidence>
<feature type="compositionally biased region" description="Polar residues" evidence="1">
    <location>
        <begin position="85"/>
        <end position="99"/>
    </location>
</feature>
<gene>
    <name evidence="3" type="primary">FAM50A_1</name>
    <name evidence="3" type="ORF">FOZ63_024204</name>
</gene>
<comment type="caution">
    <text evidence="3">The sequence shown here is derived from an EMBL/GenBank/DDBJ whole genome shotgun (WGS) entry which is preliminary data.</text>
</comment>
<dbReference type="InterPro" id="IPR048337">
    <property type="entry name" value="FAM50A/XAP5_C"/>
</dbReference>
<evidence type="ECO:0000259" key="2">
    <source>
        <dbReference type="Pfam" id="PF04921"/>
    </source>
</evidence>
<accession>A0A7J6PDF5</accession>
<dbReference type="EMBL" id="JABANO010039332">
    <property type="protein sequence ID" value="KAF4693806.1"/>
    <property type="molecule type" value="Genomic_DNA"/>
</dbReference>
<sequence length="99" mass="11282">MLYDSADWHIRSVLPSKLSLSVSMIRPMCIRPLYQFEVDDGGLGIGDIRATKNRSNPGKIVDRKWYEENKHVFPANKWEPYDPTKSASAESKAKLQSLT</sequence>
<feature type="domain" description="FAM50A/XAP5 C-terminal" evidence="2">
    <location>
        <begin position="47"/>
        <end position="90"/>
    </location>
</feature>
<proteinExistence type="predicted"/>
<protein>
    <submittedName>
        <fullName evidence="3">Protein fam50a</fullName>
    </submittedName>
</protein>
<feature type="region of interest" description="Disordered" evidence="1">
    <location>
        <begin position="76"/>
        <end position="99"/>
    </location>
</feature>
<keyword evidence="4" id="KW-1185">Reference proteome</keyword>
<organism evidence="3 4">
    <name type="scientific">Perkinsus olseni</name>
    <name type="common">Perkinsus atlanticus</name>
    <dbReference type="NCBI Taxonomy" id="32597"/>
    <lineage>
        <taxon>Eukaryota</taxon>
        <taxon>Sar</taxon>
        <taxon>Alveolata</taxon>
        <taxon>Perkinsozoa</taxon>
        <taxon>Perkinsea</taxon>
        <taxon>Perkinsida</taxon>
        <taxon>Perkinsidae</taxon>
        <taxon>Perkinsus</taxon>
    </lineage>
</organism>
<dbReference type="PANTHER" id="PTHR12722:SF0">
    <property type="entry name" value="PROTEIN FAM50A"/>
    <property type="match status" value="1"/>
</dbReference>
<evidence type="ECO:0000313" key="3">
    <source>
        <dbReference type="EMBL" id="KAF4693806.1"/>
    </source>
</evidence>
<dbReference type="PANTHER" id="PTHR12722">
    <property type="entry name" value="XAP-5 PROTEIN-RELATED"/>
    <property type="match status" value="1"/>
</dbReference>
<evidence type="ECO:0000256" key="1">
    <source>
        <dbReference type="SAM" id="MobiDB-lite"/>
    </source>
</evidence>
<reference evidence="3 4" key="1">
    <citation type="submission" date="2020-04" db="EMBL/GenBank/DDBJ databases">
        <title>Perkinsus olseni comparative genomics.</title>
        <authorList>
            <person name="Bogema D.R."/>
        </authorList>
    </citation>
    <scope>NUCLEOTIDE SEQUENCE [LARGE SCALE GENOMIC DNA]</scope>
    <source>
        <strain evidence="3 4">ATCC PRA-207</strain>
    </source>
</reference>
<dbReference type="Proteomes" id="UP000553632">
    <property type="component" value="Unassembled WGS sequence"/>
</dbReference>
<name>A0A7J6PDF5_PEROL</name>
<dbReference type="GO" id="GO:0006325">
    <property type="term" value="P:chromatin organization"/>
    <property type="evidence" value="ECO:0007669"/>
    <property type="project" value="TreeGrafter"/>
</dbReference>
<dbReference type="AlphaFoldDB" id="A0A7J6PDF5"/>
<dbReference type="InterPro" id="IPR007005">
    <property type="entry name" value="XAP5"/>
</dbReference>